<evidence type="ECO:0000313" key="2">
    <source>
        <dbReference type="Proteomes" id="UP000830639"/>
    </source>
</evidence>
<accession>A0ABY4JTQ9</accession>
<reference evidence="1 2" key="1">
    <citation type="submission" date="2022-04" db="EMBL/GenBank/DDBJ databases">
        <title>Mechanism of arsenic methylation and mitigation arsenic toxicity by Bacillus sp. LH14 from an Arsenic-Contaminated Paddy Soil.</title>
        <authorList>
            <person name="Wang D."/>
        </authorList>
    </citation>
    <scope>NUCLEOTIDE SEQUENCE [LARGE SCALE GENOMIC DNA]</scope>
    <source>
        <strain evidence="1 2">LH14</strain>
    </source>
</reference>
<name>A0ABY4JTQ9_9BACI</name>
<protein>
    <submittedName>
        <fullName evidence="1">Uncharacterized protein</fullName>
    </submittedName>
</protein>
<gene>
    <name evidence="1" type="ORF">MY490_10425</name>
</gene>
<dbReference type="EMBL" id="CP096034">
    <property type="protein sequence ID" value="UPM56213.1"/>
    <property type="molecule type" value="Genomic_DNA"/>
</dbReference>
<sequence>MKKIKEDEHFYNNKYILNNDILEFERVYMVDEYKFDKESYEKLSKIYEQLPSYMGNPTTFP</sequence>
<proteinExistence type="predicted"/>
<dbReference type="Proteomes" id="UP000830639">
    <property type="component" value="Chromosome"/>
</dbReference>
<evidence type="ECO:0000313" key="1">
    <source>
        <dbReference type="EMBL" id="UPM56213.1"/>
    </source>
</evidence>
<dbReference type="RefSeq" id="WP_248269124.1">
    <property type="nucleotide sequence ID" value="NZ_CP096034.1"/>
</dbReference>
<organism evidence="1 2">
    <name type="scientific">Gottfriedia acidiceleris</name>
    <dbReference type="NCBI Taxonomy" id="371036"/>
    <lineage>
        <taxon>Bacteria</taxon>
        <taxon>Bacillati</taxon>
        <taxon>Bacillota</taxon>
        <taxon>Bacilli</taxon>
        <taxon>Bacillales</taxon>
        <taxon>Bacillaceae</taxon>
        <taxon>Gottfriedia</taxon>
    </lineage>
</organism>
<keyword evidence="2" id="KW-1185">Reference proteome</keyword>